<reference evidence="3" key="1">
    <citation type="journal article" date="2019" name="Int. J. Syst. Evol. Microbiol.">
        <title>The Global Catalogue of Microorganisms (GCM) 10K type strain sequencing project: providing services to taxonomists for standard genome sequencing and annotation.</title>
        <authorList>
            <consortium name="The Broad Institute Genomics Platform"/>
            <consortium name="The Broad Institute Genome Sequencing Center for Infectious Disease"/>
            <person name="Wu L."/>
            <person name="Ma J."/>
        </authorList>
    </citation>
    <scope>NUCLEOTIDE SEQUENCE [LARGE SCALE GENOMIC DNA]</scope>
    <source>
        <strain evidence="3">CGMCC 1.12286</strain>
    </source>
</reference>
<keyword evidence="1" id="KW-0175">Coiled coil</keyword>
<sequence>MEQLNKIIEELEQLALFHKKQVIDLKQTPGDHVSEMMYWEMGFSYAIDFVLSRLQTEGVIKNEEEVTLQKKQHKFIF</sequence>
<name>A0ABW4JDZ4_9BACL</name>
<feature type="coiled-coil region" evidence="1">
    <location>
        <begin position="1"/>
        <end position="28"/>
    </location>
</feature>
<evidence type="ECO:0000313" key="3">
    <source>
        <dbReference type="Proteomes" id="UP001597079"/>
    </source>
</evidence>
<dbReference type="EMBL" id="JBHUCX010000017">
    <property type="protein sequence ID" value="MFD1674158.1"/>
    <property type="molecule type" value="Genomic_DNA"/>
</dbReference>
<protein>
    <submittedName>
        <fullName evidence="2">Uncharacterized protein</fullName>
    </submittedName>
</protein>
<keyword evidence="3" id="KW-1185">Reference proteome</keyword>
<dbReference type="Proteomes" id="UP001597079">
    <property type="component" value="Unassembled WGS sequence"/>
</dbReference>
<evidence type="ECO:0000256" key="1">
    <source>
        <dbReference type="SAM" id="Coils"/>
    </source>
</evidence>
<comment type="caution">
    <text evidence="2">The sequence shown here is derived from an EMBL/GenBank/DDBJ whole genome shotgun (WGS) entry which is preliminary data.</text>
</comment>
<evidence type="ECO:0000313" key="2">
    <source>
        <dbReference type="EMBL" id="MFD1674158.1"/>
    </source>
</evidence>
<gene>
    <name evidence="2" type="ORF">ACFSB2_05455</name>
</gene>
<organism evidence="2 3">
    <name type="scientific">Alicyclobacillus fodiniaquatilis</name>
    <dbReference type="NCBI Taxonomy" id="1661150"/>
    <lineage>
        <taxon>Bacteria</taxon>
        <taxon>Bacillati</taxon>
        <taxon>Bacillota</taxon>
        <taxon>Bacilli</taxon>
        <taxon>Bacillales</taxon>
        <taxon>Alicyclobacillaceae</taxon>
        <taxon>Alicyclobacillus</taxon>
    </lineage>
</organism>
<proteinExistence type="predicted"/>
<accession>A0ABW4JDZ4</accession>
<dbReference type="RefSeq" id="WP_377941949.1">
    <property type="nucleotide sequence ID" value="NZ_JBHUCX010000017.1"/>
</dbReference>